<dbReference type="GO" id="GO:0003677">
    <property type="term" value="F:DNA binding"/>
    <property type="evidence" value="ECO:0007669"/>
    <property type="project" value="UniProtKB-KW"/>
</dbReference>
<keyword evidence="1" id="KW-0547">Nucleotide-binding</keyword>
<dbReference type="GO" id="GO:0006270">
    <property type="term" value="P:DNA replication initiation"/>
    <property type="evidence" value="ECO:0007669"/>
    <property type="project" value="TreeGrafter"/>
</dbReference>
<accession>A0A410MG81</accession>
<dbReference type="PANTHER" id="PTHR30580:SF1">
    <property type="entry name" value="COMF OPERON PROTEIN 1"/>
    <property type="match status" value="1"/>
</dbReference>
<dbReference type="CDD" id="cd18785">
    <property type="entry name" value="SF2_C"/>
    <property type="match status" value="1"/>
</dbReference>
<gene>
    <name evidence="6" type="ORF">HLI_16540</name>
</gene>
<feature type="domain" description="Helicase C-terminal" evidence="5">
    <location>
        <begin position="326"/>
        <end position="471"/>
    </location>
</feature>
<dbReference type="SMART" id="SM00487">
    <property type="entry name" value="DEXDc"/>
    <property type="match status" value="1"/>
</dbReference>
<dbReference type="GO" id="GO:0005524">
    <property type="term" value="F:ATP binding"/>
    <property type="evidence" value="ECO:0007669"/>
    <property type="project" value="UniProtKB-KW"/>
</dbReference>
<dbReference type="KEGG" id="hli:HLI_16540"/>
<dbReference type="RefSeq" id="WP_128525966.1">
    <property type="nucleotide sequence ID" value="NZ_CP026118.1"/>
</dbReference>
<dbReference type="SMART" id="SM00490">
    <property type="entry name" value="HELICc"/>
    <property type="match status" value="1"/>
</dbReference>
<dbReference type="PANTHER" id="PTHR30580">
    <property type="entry name" value="PRIMOSOMAL PROTEIN N"/>
    <property type="match status" value="1"/>
</dbReference>
<keyword evidence="6" id="KW-0347">Helicase</keyword>
<dbReference type="Pfam" id="PF00271">
    <property type="entry name" value="Helicase_C"/>
    <property type="match status" value="1"/>
</dbReference>
<dbReference type="GO" id="GO:0006310">
    <property type="term" value="P:DNA recombination"/>
    <property type="evidence" value="ECO:0007669"/>
    <property type="project" value="TreeGrafter"/>
</dbReference>
<dbReference type="InterPro" id="IPR027417">
    <property type="entry name" value="P-loop_NTPase"/>
</dbReference>
<dbReference type="GO" id="GO:0043138">
    <property type="term" value="F:3'-5' DNA helicase activity"/>
    <property type="evidence" value="ECO:0007669"/>
    <property type="project" value="TreeGrafter"/>
</dbReference>
<evidence type="ECO:0000256" key="3">
    <source>
        <dbReference type="ARBA" id="ARBA00023125"/>
    </source>
</evidence>
<dbReference type="SUPFAM" id="SSF52540">
    <property type="entry name" value="P-loop containing nucleoside triphosphate hydrolases"/>
    <property type="match status" value="1"/>
</dbReference>
<dbReference type="AlphaFoldDB" id="A0A410MG81"/>
<dbReference type="GO" id="GO:0006302">
    <property type="term" value="P:double-strand break repair"/>
    <property type="evidence" value="ECO:0007669"/>
    <property type="project" value="TreeGrafter"/>
</dbReference>
<reference evidence="6 7" key="1">
    <citation type="submission" date="2018-01" db="EMBL/GenBank/DDBJ databases">
        <title>The whole genome sequencing and assembly of Halobacillus litoralis ERB031 strain.</title>
        <authorList>
            <person name="Lee S.-J."/>
            <person name="Park M.-K."/>
            <person name="Kim J.-Y."/>
            <person name="Lee Y.-J."/>
            <person name="Yi H."/>
            <person name="Bahn Y.-S."/>
            <person name="Kim J.F."/>
            <person name="Lee D.-W."/>
        </authorList>
    </citation>
    <scope>NUCLEOTIDE SEQUENCE [LARGE SCALE GENOMIC DNA]</scope>
    <source>
        <strain evidence="6 7">ERB 031</strain>
    </source>
</reference>
<keyword evidence="2" id="KW-0067">ATP-binding</keyword>
<proteinExistence type="predicted"/>
<dbReference type="InterPro" id="IPR006935">
    <property type="entry name" value="Helicase/UvrB_N"/>
</dbReference>
<dbReference type="PROSITE" id="PS51192">
    <property type="entry name" value="HELICASE_ATP_BIND_1"/>
    <property type="match status" value="1"/>
</dbReference>
<evidence type="ECO:0000259" key="4">
    <source>
        <dbReference type="PROSITE" id="PS51192"/>
    </source>
</evidence>
<protein>
    <submittedName>
        <fullName evidence="6">DNA/RNA helicase</fullName>
    </submittedName>
</protein>
<evidence type="ECO:0000313" key="6">
    <source>
        <dbReference type="EMBL" id="QAS53698.1"/>
    </source>
</evidence>
<evidence type="ECO:0000256" key="1">
    <source>
        <dbReference type="ARBA" id="ARBA00022741"/>
    </source>
</evidence>
<dbReference type="OrthoDB" id="2077914at2"/>
<organism evidence="6 7">
    <name type="scientific">Halobacillus litoralis</name>
    <dbReference type="NCBI Taxonomy" id="45668"/>
    <lineage>
        <taxon>Bacteria</taxon>
        <taxon>Bacillati</taxon>
        <taxon>Bacillota</taxon>
        <taxon>Bacilli</taxon>
        <taxon>Bacillales</taxon>
        <taxon>Bacillaceae</taxon>
        <taxon>Halobacillus</taxon>
    </lineage>
</organism>
<name>A0A410MG81_9BACI</name>
<dbReference type="InterPro" id="IPR001650">
    <property type="entry name" value="Helicase_C-like"/>
</dbReference>
<evidence type="ECO:0000313" key="7">
    <source>
        <dbReference type="Proteomes" id="UP000287756"/>
    </source>
</evidence>
<dbReference type="InterPro" id="IPR014001">
    <property type="entry name" value="Helicase_ATP-bd"/>
</dbReference>
<feature type="domain" description="Helicase ATP-binding" evidence="4">
    <location>
        <begin position="145"/>
        <end position="297"/>
    </location>
</feature>
<dbReference type="PROSITE" id="PS51194">
    <property type="entry name" value="HELICASE_CTER"/>
    <property type="match status" value="1"/>
</dbReference>
<dbReference type="Proteomes" id="UP000287756">
    <property type="component" value="Chromosome"/>
</dbReference>
<evidence type="ECO:0000259" key="5">
    <source>
        <dbReference type="PROSITE" id="PS51194"/>
    </source>
</evidence>
<dbReference type="Gene3D" id="3.40.50.300">
    <property type="entry name" value="P-loop containing nucleotide triphosphate hydrolases"/>
    <property type="match status" value="2"/>
</dbReference>
<dbReference type="Pfam" id="PF04851">
    <property type="entry name" value="ResIII"/>
    <property type="match status" value="1"/>
</dbReference>
<dbReference type="GO" id="GO:0016787">
    <property type="term" value="F:hydrolase activity"/>
    <property type="evidence" value="ECO:0007669"/>
    <property type="project" value="InterPro"/>
</dbReference>
<sequence>MLDQLRAYFTSDFPLLSTETPPHNYSQLAGKLLLKQEIPFSEEEISQLVSSSVLSKIESIEHYLWGHRCRRCGNKLAHLFAKIPHKKCGKECVYCRSCIQMGRVMECEPLYIGNAAFEWPVYEHPCTWDGTLTNHQQHAADEISRLVECGAGEKLIWAVCGAGKTEMLFPGLTTALQKGKRVCLATPRTDVVRELLPRLQRAFPEVKIQALYGGSPDKVGNASFILATTHQLLRFAHAFDVMIIDEVDAFPFHNDASLHFASKRAAKPEASILYLTATPRKVQKKRIHAKQLPAVFIPERYHGHPLPVPHLKLTPTLHRYMKKGQLPEKMMKKIADQQTTARQLLLFLPSIAKAEEVAALLDDKGYHVQSVHAEDENRAEKIQTFREQKYRILVTTTILERGVTFPSVDVYVIDAGHSVFDEAALVQIAGRAGRSQQDPTGEVLFYHIGKTDAMLDAVNAITYMNRLASRS</sequence>
<keyword evidence="6" id="KW-0378">Hydrolase</keyword>
<evidence type="ECO:0000256" key="2">
    <source>
        <dbReference type="ARBA" id="ARBA00022840"/>
    </source>
</evidence>
<keyword evidence="3" id="KW-0238">DNA-binding</keyword>
<dbReference type="EMBL" id="CP026118">
    <property type="protein sequence ID" value="QAS53698.1"/>
    <property type="molecule type" value="Genomic_DNA"/>
</dbReference>